<dbReference type="RefSeq" id="WP_167082907.1">
    <property type="nucleotide sequence ID" value="NZ_BAAADC010000001.1"/>
</dbReference>
<evidence type="ECO:0000256" key="1">
    <source>
        <dbReference type="SAM" id="SignalP"/>
    </source>
</evidence>
<comment type="caution">
    <text evidence="2">The sequence shown here is derived from an EMBL/GenBank/DDBJ whole genome shotgun (WGS) entry which is preliminary data.</text>
</comment>
<dbReference type="EMBL" id="JAASRM010000001">
    <property type="protein sequence ID" value="NIK88761.1"/>
    <property type="molecule type" value="Genomic_DNA"/>
</dbReference>
<proteinExistence type="predicted"/>
<sequence length="140" mass="15390">MRRFFAFKTIRWAAILLLALTLAPEPAFALKLCGSDLDSAQFNSEAALMRHALFAIHQHKDVAQAQHTHVDTLEQVHECTATMPAKTVLDVAQGAAPDRVALVPASQAREQAWRKIGPSPRGSPQKNAYLIQRSAVLLQI</sequence>
<name>A0A846N086_9PROT</name>
<gene>
    <name evidence="2" type="ORF">FHS83_002079</name>
</gene>
<evidence type="ECO:0008006" key="4">
    <source>
        <dbReference type="Google" id="ProtNLM"/>
    </source>
</evidence>
<accession>A0A846N086</accession>
<evidence type="ECO:0000313" key="3">
    <source>
        <dbReference type="Proteomes" id="UP000570514"/>
    </source>
</evidence>
<keyword evidence="1" id="KW-0732">Signal</keyword>
<protein>
    <recommendedName>
        <fullName evidence="4">UrcA family protein</fullName>
    </recommendedName>
</protein>
<keyword evidence="3" id="KW-1185">Reference proteome</keyword>
<dbReference type="Proteomes" id="UP000570514">
    <property type="component" value="Unassembled WGS sequence"/>
</dbReference>
<organism evidence="2 3">
    <name type="scientific">Rhizomicrobium palustre</name>
    <dbReference type="NCBI Taxonomy" id="189966"/>
    <lineage>
        <taxon>Bacteria</taxon>
        <taxon>Pseudomonadati</taxon>
        <taxon>Pseudomonadota</taxon>
        <taxon>Alphaproteobacteria</taxon>
        <taxon>Micropepsales</taxon>
        <taxon>Micropepsaceae</taxon>
        <taxon>Rhizomicrobium</taxon>
    </lineage>
</organism>
<evidence type="ECO:0000313" key="2">
    <source>
        <dbReference type="EMBL" id="NIK88761.1"/>
    </source>
</evidence>
<feature type="signal peptide" evidence="1">
    <location>
        <begin position="1"/>
        <end position="29"/>
    </location>
</feature>
<dbReference type="AlphaFoldDB" id="A0A846N086"/>
<feature type="chain" id="PRO_5032558495" description="UrcA family protein" evidence="1">
    <location>
        <begin position="30"/>
        <end position="140"/>
    </location>
</feature>
<reference evidence="2 3" key="1">
    <citation type="submission" date="2020-03" db="EMBL/GenBank/DDBJ databases">
        <title>Genomic Encyclopedia of Type Strains, Phase IV (KMG-IV): sequencing the most valuable type-strain genomes for metagenomic binning, comparative biology and taxonomic classification.</title>
        <authorList>
            <person name="Goeker M."/>
        </authorList>
    </citation>
    <scope>NUCLEOTIDE SEQUENCE [LARGE SCALE GENOMIC DNA]</scope>
    <source>
        <strain evidence="2 3">DSM 19867</strain>
    </source>
</reference>